<sequence>MGGMPDNGTVPLYRDDAIVMRTQKLGEADRIVTLLTREHGTVRAVAKGVRRTSSRFGARLEPFMMIDAQLHEGRSLDIVTQVETVGPYARVICEDYGLYTAGTVMLETAERLVGGEKEPAVQQFWLLVGAVRSLAEKTHAPGLVLDSYLLRSFAIAGWAASFTDCARCGEPGPHHSFAVAQGGAVCQRCRPHGATSPSPATFDLLAALIAGDWAVADASDARTRRQASGLVAAYCQYHLERTLRSLRMVERDMPEGADGARERVPDRAPDRAPVPPIRAAQEQLAPGEVGA</sequence>
<dbReference type="PANTHER" id="PTHR33991:SF1">
    <property type="entry name" value="DNA REPAIR PROTEIN RECO"/>
    <property type="match status" value="1"/>
</dbReference>
<evidence type="ECO:0000256" key="1">
    <source>
        <dbReference type="ARBA" id="ARBA00003065"/>
    </source>
</evidence>
<dbReference type="InterPro" id="IPR042242">
    <property type="entry name" value="RecO_C"/>
</dbReference>
<comment type="function">
    <text evidence="1 8">Involved in DNA repair and RecF pathway recombination.</text>
</comment>
<evidence type="ECO:0000256" key="6">
    <source>
        <dbReference type="ARBA" id="ARBA00023204"/>
    </source>
</evidence>
<dbReference type="Proteomes" id="UP001321475">
    <property type="component" value="Chromosome"/>
</dbReference>
<evidence type="ECO:0000256" key="3">
    <source>
        <dbReference type="ARBA" id="ARBA00021310"/>
    </source>
</evidence>
<evidence type="ECO:0000256" key="9">
    <source>
        <dbReference type="SAM" id="MobiDB-lite"/>
    </source>
</evidence>
<evidence type="ECO:0000256" key="4">
    <source>
        <dbReference type="ARBA" id="ARBA00022763"/>
    </source>
</evidence>
<dbReference type="SUPFAM" id="SSF50249">
    <property type="entry name" value="Nucleic acid-binding proteins"/>
    <property type="match status" value="1"/>
</dbReference>
<evidence type="ECO:0000256" key="2">
    <source>
        <dbReference type="ARBA" id="ARBA00007452"/>
    </source>
</evidence>
<protein>
    <recommendedName>
        <fullName evidence="3 8">DNA repair protein RecO</fullName>
    </recommendedName>
    <alternativeName>
        <fullName evidence="7 8">Recombination protein O</fullName>
    </alternativeName>
</protein>
<gene>
    <name evidence="8 11" type="primary">recO</name>
    <name evidence="11" type="ORF">GCM10025865_25220</name>
</gene>
<name>A0ABM8G4Z8_9CELL</name>
<dbReference type="PANTHER" id="PTHR33991">
    <property type="entry name" value="DNA REPAIR PROTEIN RECO"/>
    <property type="match status" value="1"/>
</dbReference>
<evidence type="ECO:0000256" key="5">
    <source>
        <dbReference type="ARBA" id="ARBA00023172"/>
    </source>
</evidence>
<feature type="compositionally biased region" description="Basic and acidic residues" evidence="9">
    <location>
        <begin position="254"/>
        <end position="270"/>
    </location>
</feature>
<dbReference type="SUPFAM" id="SSF57863">
    <property type="entry name" value="ArfGap/RecO-like zinc finger"/>
    <property type="match status" value="1"/>
</dbReference>
<feature type="region of interest" description="Disordered" evidence="9">
    <location>
        <begin position="254"/>
        <end position="291"/>
    </location>
</feature>
<dbReference type="Gene3D" id="1.20.1440.120">
    <property type="entry name" value="Recombination protein O, C-terminal domain"/>
    <property type="match status" value="1"/>
</dbReference>
<evidence type="ECO:0000313" key="11">
    <source>
        <dbReference type="EMBL" id="BDZ43223.1"/>
    </source>
</evidence>
<evidence type="ECO:0000256" key="7">
    <source>
        <dbReference type="ARBA" id="ARBA00033409"/>
    </source>
</evidence>
<evidence type="ECO:0000313" key="12">
    <source>
        <dbReference type="Proteomes" id="UP001321475"/>
    </source>
</evidence>
<keyword evidence="5 8" id="KW-0233">DNA recombination</keyword>
<keyword evidence="12" id="KW-1185">Reference proteome</keyword>
<dbReference type="Pfam" id="PF11967">
    <property type="entry name" value="RecO_N"/>
    <property type="match status" value="1"/>
</dbReference>
<dbReference type="InterPro" id="IPR037278">
    <property type="entry name" value="ARFGAP/RecO"/>
</dbReference>
<feature type="domain" description="DNA replication/recombination mediator RecO N-terminal" evidence="10">
    <location>
        <begin position="13"/>
        <end position="88"/>
    </location>
</feature>
<dbReference type="HAMAP" id="MF_00201">
    <property type="entry name" value="RecO"/>
    <property type="match status" value="1"/>
</dbReference>
<reference evidence="12" key="1">
    <citation type="journal article" date="2019" name="Int. J. Syst. Evol. Microbiol.">
        <title>The Global Catalogue of Microorganisms (GCM) 10K type strain sequencing project: providing services to taxonomists for standard genome sequencing and annotation.</title>
        <authorList>
            <consortium name="The Broad Institute Genomics Platform"/>
            <consortium name="The Broad Institute Genome Sequencing Center for Infectious Disease"/>
            <person name="Wu L."/>
            <person name="Ma J."/>
        </authorList>
    </citation>
    <scope>NUCLEOTIDE SEQUENCE [LARGE SCALE GENOMIC DNA]</scope>
    <source>
        <strain evidence="12">NBRC 108565</strain>
    </source>
</reference>
<dbReference type="EMBL" id="AP027729">
    <property type="protein sequence ID" value="BDZ43223.1"/>
    <property type="molecule type" value="Genomic_DNA"/>
</dbReference>
<dbReference type="Pfam" id="PF02565">
    <property type="entry name" value="RecO_C"/>
    <property type="match status" value="1"/>
</dbReference>
<keyword evidence="4 8" id="KW-0227">DNA damage</keyword>
<dbReference type="InterPro" id="IPR003717">
    <property type="entry name" value="RecO"/>
</dbReference>
<comment type="similarity">
    <text evidence="2 8">Belongs to the RecO family.</text>
</comment>
<dbReference type="Gene3D" id="2.40.50.140">
    <property type="entry name" value="Nucleic acid-binding proteins"/>
    <property type="match status" value="1"/>
</dbReference>
<evidence type="ECO:0000259" key="10">
    <source>
        <dbReference type="Pfam" id="PF11967"/>
    </source>
</evidence>
<dbReference type="NCBIfam" id="TIGR00613">
    <property type="entry name" value="reco"/>
    <property type="match status" value="1"/>
</dbReference>
<organism evidence="11 12">
    <name type="scientific">Paraoerskovia sediminicola</name>
    <dbReference type="NCBI Taxonomy" id="1138587"/>
    <lineage>
        <taxon>Bacteria</taxon>
        <taxon>Bacillati</taxon>
        <taxon>Actinomycetota</taxon>
        <taxon>Actinomycetes</taxon>
        <taxon>Micrococcales</taxon>
        <taxon>Cellulomonadaceae</taxon>
        <taxon>Paraoerskovia</taxon>
    </lineage>
</organism>
<keyword evidence="6 8" id="KW-0234">DNA repair</keyword>
<dbReference type="InterPro" id="IPR012340">
    <property type="entry name" value="NA-bd_OB-fold"/>
</dbReference>
<evidence type="ECO:0000256" key="8">
    <source>
        <dbReference type="HAMAP-Rule" id="MF_00201"/>
    </source>
</evidence>
<proteinExistence type="inferred from homology"/>
<accession>A0ABM8G4Z8</accession>
<dbReference type="InterPro" id="IPR022572">
    <property type="entry name" value="DNA_rep/recomb_RecO_N"/>
</dbReference>